<accession>A0A0K0FD74</accession>
<feature type="compositionally biased region" description="Basic and acidic residues" evidence="1">
    <location>
        <begin position="166"/>
        <end position="185"/>
    </location>
</feature>
<sequence>MNPILEMNPIPNTIHKILGKVELSVENDKEVDSYFIIQWDNDAGPVTIQNRGSIIDEFNSEIGSFDDRTTMNFFFDRTRERSGINVINKNQATFLLDVLKKYGDGSSTIDSCDESPALQYLSIHSPGGKKKRVKKEKKSEKEWLQQGKSTKKVLMGSDMDEEDDFKDVPHYGLFKDDRSSSDKSSDGVPSPARNGKNSKQKSAPSPRSVEVLMLRGDDNDITEESSDSDSSEGSNAMEISVEERDSEPPSPQSCTEEEKYARWEKGIVDRVRAVEETPSENRDWTELEIITSVYSSEDTKEYYLVYNTTTYSTCLVEKHEIPDSFRYKLREFKDMITRKKENV</sequence>
<protein>
    <submittedName>
        <fullName evidence="3">ChSh domain-containing protein</fullName>
    </submittedName>
</protein>
<evidence type="ECO:0000256" key="1">
    <source>
        <dbReference type="SAM" id="MobiDB-lite"/>
    </source>
</evidence>
<reference evidence="3" key="2">
    <citation type="submission" date="2015-08" db="UniProtKB">
        <authorList>
            <consortium name="WormBaseParasite"/>
        </authorList>
    </citation>
    <scope>IDENTIFICATION</scope>
</reference>
<dbReference type="Proteomes" id="UP000035680">
    <property type="component" value="Unassembled WGS sequence"/>
</dbReference>
<evidence type="ECO:0000313" key="2">
    <source>
        <dbReference type="Proteomes" id="UP000035680"/>
    </source>
</evidence>
<feature type="compositionally biased region" description="Basic residues" evidence="1">
    <location>
        <begin position="127"/>
        <end position="136"/>
    </location>
</feature>
<evidence type="ECO:0000313" key="3">
    <source>
        <dbReference type="WBParaSite" id="SVE_0679400.1"/>
    </source>
</evidence>
<dbReference type="AlphaFoldDB" id="A0A0K0FD74"/>
<name>A0A0K0FD74_STRVS</name>
<keyword evidence="2" id="KW-1185">Reference proteome</keyword>
<feature type="compositionally biased region" description="Acidic residues" evidence="1">
    <location>
        <begin position="219"/>
        <end position="230"/>
    </location>
</feature>
<feature type="compositionally biased region" description="Polar residues" evidence="1">
    <location>
        <begin position="195"/>
        <end position="205"/>
    </location>
</feature>
<feature type="region of interest" description="Disordered" evidence="1">
    <location>
        <begin position="123"/>
        <end position="260"/>
    </location>
</feature>
<organism evidence="2 3">
    <name type="scientific">Strongyloides venezuelensis</name>
    <name type="common">Threadworm</name>
    <dbReference type="NCBI Taxonomy" id="75913"/>
    <lineage>
        <taxon>Eukaryota</taxon>
        <taxon>Metazoa</taxon>
        <taxon>Ecdysozoa</taxon>
        <taxon>Nematoda</taxon>
        <taxon>Chromadorea</taxon>
        <taxon>Rhabditida</taxon>
        <taxon>Tylenchina</taxon>
        <taxon>Panagrolaimomorpha</taxon>
        <taxon>Strongyloidoidea</taxon>
        <taxon>Strongyloididae</taxon>
        <taxon>Strongyloides</taxon>
    </lineage>
</organism>
<proteinExistence type="predicted"/>
<reference evidence="2" key="1">
    <citation type="submission" date="2014-07" db="EMBL/GenBank/DDBJ databases">
        <authorList>
            <person name="Martin A.A"/>
            <person name="De Silva N."/>
        </authorList>
    </citation>
    <scope>NUCLEOTIDE SEQUENCE</scope>
</reference>
<dbReference type="WBParaSite" id="SVE_0679400.1">
    <property type="protein sequence ID" value="SVE_0679400.1"/>
    <property type="gene ID" value="SVE_0679400"/>
</dbReference>